<dbReference type="AlphaFoldDB" id="A0A4U6X0I1"/>
<evidence type="ECO:0000313" key="1">
    <source>
        <dbReference type="EMBL" id="TKW48645.1"/>
    </source>
</evidence>
<dbReference type="PANTHER" id="PTHR35391:SF7">
    <property type="entry name" value="C2H2-TYPE DOMAIN-CONTAINING PROTEIN"/>
    <property type="match status" value="1"/>
</dbReference>
<evidence type="ECO:0000313" key="2">
    <source>
        <dbReference type="Proteomes" id="UP000310108"/>
    </source>
</evidence>
<protein>
    <submittedName>
        <fullName evidence="1">Uncharacterized protein</fullName>
    </submittedName>
</protein>
<gene>
    <name evidence="1" type="ORF">CTA1_11893</name>
</gene>
<keyword evidence="2" id="KW-1185">Reference proteome</keyword>
<name>A0A4U6X0I1_9PEZI</name>
<proteinExistence type="predicted"/>
<organism evidence="1 2">
    <name type="scientific">Colletotrichum tanaceti</name>
    <dbReference type="NCBI Taxonomy" id="1306861"/>
    <lineage>
        <taxon>Eukaryota</taxon>
        <taxon>Fungi</taxon>
        <taxon>Dikarya</taxon>
        <taxon>Ascomycota</taxon>
        <taxon>Pezizomycotina</taxon>
        <taxon>Sordariomycetes</taxon>
        <taxon>Hypocreomycetidae</taxon>
        <taxon>Glomerellales</taxon>
        <taxon>Glomerellaceae</taxon>
        <taxon>Colletotrichum</taxon>
        <taxon>Colletotrichum destructivum species complex</taxon>
    </lineage>
</organism>
<sequence length="377" mass="42001">METRTGYKESQNLMGPNIAASANKCLESFQECLQRASAVHARELSRVEDQIARFSTWATAMGVFAPERASMDHRLRYASDVRDVVDGLLESLSYRVRACSAALDSVGNSTQYESLIAQSEGLKQSFAHIGAEISHLNKISNTIRKASTDTHVQKAADFPIQDDDGNDVEPLLRLVFEHNVSDCFPKVSSNIRRRLVDSMILRRKLILYRRHRHGTSAIRPGKTVPKTFVALPSVQPSLLANASLEPDNNKTPVRTPAFAYEASQIQSATTLNPQNFAKASSSLSVVSESRTIALSNHEALKFPPAPGLAAKRKYEQLRSRREADHKQSIEASGMSVDYKAKDKISDKYGLETIGEIYCPYCFYALPAEVVFDERKWM</sequence>
<accession>A0A4U6X0I1</accession>
<dbReference type="STRING" id="1306861.A0A4U6X0I1"/>
<dbReference type="EMBL" id="PJEX01000823">
    <property type="protein sequence ID" value="TKW48645.1"/>
    <property type="molecule type" value="Genomic_DNA"/>
</dbReference>
<reference evidence="1 2" key="1">
    <citation type="journal article" date="2019" name="PLoS ONE">
        <title>Comparative genome analysis indicates high evolutionary potential of pathogenicity genes in Colletotrichum tanaceti.</title>
        <authorList>
            <person name="Lelwala R.V."/>
            <person name="Korhonen P.K."/>
            <person name="Young N.D."/>
            <person name="Scott J.B."/>
            <person name="Ades P.A."/>
            <person name="Gasser R.B."/>
            <person name="Taylor P.W.J."/>
        </authorList>
    </citation>
    <scope>NUCLEOTIDE SEQUENCE [LARGE SCALE GENOMIC DNA]</scope>
    <source>
        <strain evidence="1">BRIP57314</strain>
    </source>
</reference>
<dbReference type="OrthoDB" id="20872at2759"/>
<dbReference type="Proteomes" id="UP000310108">
    <property type="component" value="Unassembled WGS sequence"/>
</dbReference>
<dbReference type="PANTHER" id="PTHR35391">
    <property type="entry name" value="C2H2-TYPE DOMAIN-CONTAINING PROTEIN-RELATED"/>
    <property type="match status" value="1"/>
</dbReference>
<comment type="caution">
    <text evidence="1">The sequence shown here is derived from an EMBL/GenBank/DDBJ whole genome shotgun (WGS) entry which is preliminary data.</text>
</comment>